<sequence length="202" mass="21688">MIAGLRNALAVPILFDTYQAAVGANRAKTIFVDECVRPQSGMRLLDIGCGTGAVVPFLPTDTEIVGVDVSQPYISAAQRRFGHRADFRLADASDLDADIGEGFDLAYAFGVLHHLPDDLAISLINGAMRRLKQGGRLVTIDPTLTEKQGAISRFIVSADRGKYVRTAGAVSDLFGHLDIDIAVRHDLLRIPFANVIVSASKA</sequence>
<keyword evidence="1 5" id="KW-0489">Methyltransferase</keyword>
<dbReference type="GO" id="GO:0008168">
    <property type="term" value="F:methyltransferase activity"/>
    <property type="evidence" value="ECO:0007669"/>
    <property type="project" value="UniProtKB-KW"/>
</dbReference>
<accession>A0ABS7J397</accession>
<dbReference type="PANTHER" id="PTHR43464">
    <property type="entry name" value="METHYLTRANSFERASE"/>
    <property type="match status" value="1"/>
</dbReference>
<dbReference type="Proteomes" id="UP000755104">
    <property type="component" value="Unassembled WGS sequence"/>
</dbReference>
<dbReference type="PANTHER" id="PTHR43464:SF19">
    <property type="entry name" value="UBIQUINONE BIOSYNTHESIS O-METHYLTRANSFERASE, MITOCHONDRIAL"/>
    <property type="match status" value="1"/>
</dbReference>
<dbReference type="Pfam" id="PF13649">
    <property type="entry name" value="Methyltransf_25"/>
    <property type="match status" value="1"/>
</dbReference>
<dbReference type="InterPro" id="IPR041698">
    <property type="entry name" value="Methyltransf_25"/>
</dbReference>
<gene>
    <name evidence="5" type="ORF">K3174_04335</name>
</gene>
<dbReference type="RefSeq" id="WP_221555958.1">
    <property type="nucleotide sequence ID" value="NZ_JAIGNO010000002.1"/>
</dbReference>
<evidence type="ECO:0000256" key="1">
    <source>
        <dbReference type="ARBA" id="ARBA00022603"/>
    </source>
</evidence>
<evidence type="ECO:0000256" key="3">
    <source>
        <dbReference type="ARBA" id="ARBA00022691"/>
    </source>
</evidence>
<evidence type="ECO:0000256" key="2">
    <source>
        <dbReference type="ARBA" id="ARBA00022679"/>
    </source>
</evidence>
<evidence type="ECO:0000313" key="5">
    <source>
        <dbReference type="EMBL" id="MBX7481746.1"/>
    </source>
</evidence>
<dbReference type="EMBL" id="JAIGNO010000002">
    <property type="protein sequence ID" value="MBX7481746.1"/>
    <property type="molecule type" value="Genomic_DNA"/>
</dbReference>
<dbReference type="SUPFAM" id="SSF53335">
    <property type="entry name" value="S-adenosyl-L-methionine-dependent methyltransferases"/>
    <property type="match status" value="1"/>
</dbReference>
<comment type="caution">
    <text evidence="5">The sequence shown here is derived from an EMBL/GenBank/DDBJ whole genome shotgun (WGS) entry which is preliminary data.</text>
</comment>
<dbReference type="GO" id="GO:0032259">
    <property type="term" value="P:methylation"/>
    <property type="evidence" value="ECO:0007669"/>
    <property type="project" value="UniProtKB-KW"/>
</dbReference>
<keyword evidence="2" id="KW-0808">Transferase</keyword>
<protein>
    <submittedName>
        <fullName evidence="5">Class I SAM-dependent methyltransferase</fullName>
    </submittedName>
</protein>
<organism evidence="5 6">
    <name type="scientific">Qipengyuania qiaonensis</name>
    <dbReference type="NCBI Taxonomy" id="2867240"/>
    <lineage>
        <taxon>Bacteria</taxon>
        <taxon>Pseudomonadati</taxon>
        <taxon>Pseudomonadota</taxon>
        <taxon>Alphaproteobacteria</taxon>
        <taxon>Sphingomonadales</taxon>
        <taxon>Erythrobacteraceae</taxon>
        <taxon>Qipengyuania</taxon>
    </lineage>
</organism>
<keyword evidence="6" id="KW-1185">Reference proteome</keyword>
<reference evidence="5 6" key="1">
    <citation type="submission" date="2021-08" db="EMBL/GenBank/DDBJ databases">
        <title>Comparative Genomics Analysis of the Genus Qipengyuania Reveals Extensive Genetic Diversity and Metabolic Versatility, Including the Description of Fifteen Novel Species.</title>
        <authorList>
            <person name="Liu Y."/>
        </authorList>
    </citation>
    <scope>NUCLEOTIDE SEQUENCE [LARGE SCALE GENOMIC DNA]</scope>
    <source>
        <strain evidence="5 6">6D47A</strain>
    </source>
</reference>
<dbReference type="InterPro" id="IPR029063">
    <property type="entry name" value="SAM-dependent_MTases_sf"/>
</dbReference>
<evidence type="ECO:0000259" key="4">
    <source>
        <dbReference type="Pfam" id="PF13649"/>
    </source>
</evidence>
<keyword evidence="3" id="KW-0949">S-adenosyl-L-methionine</keyword>
<name>A0ABS7J397_9SPHN</name>
<feature type="domain" description="Methyltransferase" evidence="4">
    <location>
        <begin position="45"/>
        <end position="135"/>
    </location>
</feature>
<evidence type="ECO:0000313" key="6">
    <source>
        <dbReference type="Proteomes" id="UP000755104"/>
    </source>
</evidence>
<dbReference type="Gene3D" id="3.40.50.150">
    <property type="entry name" value="Vaccinia Virus protein VP39"/>
    <property type="match status" value="1"/>
</dbReference>
<proteinExistence type="predicted"/>
<dbReference type="CDD" id="cd02440">
    <property type="entry name" value="AdoMet_MTases"/>
    <property type="match status" value="1"/>
</dbReference>